<dbReference type="GO" id="GO:0009231">
    <property type="term" value="P:riboflavin biosynthetic process"/>
    <property type="evidence" value="ECO:0007669"/>
    <property type="project" value="InterPro"/>
</dbReference>
<feature type="domain" description="Bacterial bifunctional deaminase-reductase C-terminal" evidence="1">
    <location>
        <begin position="3"/>
        <end position="182"/>
    </location>
</feature>
<organism evidence="2 3">
    <name type="scientific">Hymenobacter edaphi</name>
    <dbReference type="NCBI Taxonomy" id="2211146"/>
    <lineage>
        <taxon>Bacteria</taxon>
        <taxon>Pseudomonadati</taxon>
        <taxon>Bacteroidota</taxon>
        <taxon>Cytophagia</taxon>
        <taxon>Cytophagales</taxon>
        <taxon>Hymenobacteraceae</taxon>
        <taxon>Hymenobacter</taxon>
    </lineage>
</organism>
<evidence type="ECO:0000313" key="2">
    <source>
        <dbReference type="EMBL" id="RAK68174.1"/>
    </source>
</evidence>
<sequence>MRKLKLQVQMTVDGFIGGPNGEMDWLTCPWDDALEQYVIALTAPVDCIVLGRKLAQGFIPHWAAVAADDANPDAAAGRTFTDTPKVVFTRTLTHADWPDTELARGELVAEVTRLKQQPGGDIIAYGGATFVSALIRHGLIDEYHLFVNPVAIGRGLSIFGELTGAQSLTLVRAQTFACGIVVQHYEPKRG</sequence>
<dbReference type="Pfam" id="PF01872">
    <property type="entry name" value="RibD_C"/>
    <property type="match status" value="1"/>
</dbReference>
<name>A0A328BQG5_9BACT</name>
<proteinExistence type="predicted"/>
<dbReference type="EMBL" id="QHKM01000002">
    <property type="protein sequence ID" value="RAK68174.1"/>
    <property type="molecule type" value="Genomic_DNA"/>
</dbReference>
<evidence type="ECO:0000259" key="1">
    <source>
        <dbReference type="Pfam" id="PF01872"/>
    </source>
</evidence>
<dbReference type="RefSeq" id="WP_111477787.1">
    <property type="nucleotide sequence ID" value="NZ_QHKM01000002.1"/>
</dbReference>
<comment type="caution">
    <text evidence="2">The sequence shown here is derived from an EMBL/GenBank/DDBJ whole genome shotgun (WGS) entry which is preliminary data.</text>
</comment>
<dbReference type="OrthoDB" id="195113at2"/>
<reference evidence="3" key="1">
    <citation type="submission" date="2018-05" db="EMBL/GenBank/DDBJ databases">
        <authorList>
            <person name="Nie L."/>
        </authorList>
    </citation>
    <scope>NUCLEOTIDE SEQUENCE [LARGE SCALE GENOMIC DNA]</scope>
    <source>
        <strain evidence="3">NL</strain>
    </source>
</reference>
<dbReference type="InterPro" id="IPR050765">
    <property type="entry name" value="Riboflavin_Biosynth_HTPR"/>
</dbReference>
<dbReference type="PANTHER" id="PTHR38011:SF11">
    <property type="entry name" value="2,5-DIAMINO-6-RIBOSYLAMINO-4(3H)-PYRIMIDINONE 5'-PHOSPHATE REDUCTASE"/>
    <property type="match status" value="1"/>
</dbReference>
<dbReference type="InterPro" id="IPR024072">
    <property type="entry name" value="DHFR-like_dom_sf"/>
</dbReference>
<protein>
    <submittedName>
        <fullName evidence="2">Dihydrofolate reductase</fullName>
    </submittedName>
</protein>
<dbReference type="Proteomes" id="UP000248553">
    <property type="component" value="Unassembled WGS sequence"/>
</dbReference>
<gene>
    <name evidence="2" type="ORF">DLM85_09050</name>
</gene>
<dbReference type="AlphaFoldDB" id="A0A328BQG5"/>
<dbReference type="Gene3D" id="3.40.430.10">
    <property type="entry name" value="Dihydrofolate Reductase, subunit A"/>
    <property type="match status" value="1"/>
</dbReference>
<dbReference type="InterPro" id="IPR002734">
    <property type="entry name" value="RibDG_C"/>
</dbReference>
<dbReference type="GO" id="GO:0008703">
    <property type="term" value="F:5-amino-6-(5-phosphoribosylamino)uracil reductase activity"/>
    <property type="evidence" value="ECO:0007669"/>
    <property type="project" value="InterPro"/>
</dbReference>
<accession>A0A328BQG5</accession>
<evidence type="ECO:0000313" key="3">
    <source>
        <dbReference type="Proteomes" id="UP000248553"/>
    </source>
</evidence>
<dbReference type="SUPFAM" id="SSF53597">
    <property type="entry name" value="Dihydrofolate reductase-like"/>
    <property type="match status" value="1"/>
</dbReference>
<dbReference type="PANTHER" id="PTHR38011">
    <property type="entry name" value="DIHYDROFOLATE REDUCTASE FAMILY PROTEIN (AFU_ORTHOLOGUE AFUA_8G06820)"/>
    <property type="match status" value="1"/>
</dbReference>
<keyword evidence="3" id="KW-1185">Reference proteome</keyword>